<accession>A0A4U6SY69</accession>
<protein>
    <submittedName>
        <fullName evidence="2">Uncharacterized protein</fullName>
    </submittedName>
</protein>
<dbReference type="Proteomes" id="UP000298652">
    <property type="component" value="Chromosome 9"/>
</dbReference>
<dbReference type="Gramene" id="TKV93058">
    <property type="protein sequence ID" value="TKV93058"/>
    <property type="gene ID" value="SEVIR_9G201450v2"/>
</dbReference>
<dbReference type="AlphaFoldDB" id="A0A4U6SY69"/>
<keyword evidence="1" id="KW-0732">Signal</keyword>
<evidence type="ECO:0000313" key="3">
    <source>
        <dbReference type="Proteomes" id="UP000298652"/>
    </source>
</evidence>
<sequence length="32" mass="3523">MVQMTILLLWMCNANLIIAASMTSSIQCCCIC</sequence>
<keyword evidence="3" id="KW-1185">Reference proteome</keyword>
<proteinExistence type="predicted"/>
<organism evidence="2 3">
    <name type="scientific">Setaria viridis</name>
    <name type="common">Green bristlegrass</name>
    <name type="synonym">Setaria italica subsp. viridis</name>
    <dbReference type="NCBI Taxonomy" id="4556"/>
    <lineage>
        <taxon>Eukaryota</taxon>
        <taxon>Viridiplantae</taxon>
        <taxon>Streptophyta</taxon>
        <taxon>Embryophyta</taxon>
        <taxon>Tracheophyta</taxon>
        <taxon>Spermatophyta</taxon>
        <taxon>Magnoliopsida</taxon>
        <taxon>Liliopsida</taxon>
        <taxon>Poales</taxon>
        <taxon>Poaceae</taxon>
        <taxon>PACMAD clade</taxon>
        <taxon>Panicoideae</taxon>
        <taxon>Panicodae</taxon>
        <taxon>Paniceae</taxon>
        <taxon>Cenchrinae</taxon>
        <taxon>Setaria</taxon>
    </lineage>
</organism>
<feature type="chain" id="PRO_5020428753" evidence="1">
    <location>
        <begin position="20"/>
        <end position="32"/>
    </location>
</feature>
<name>A0A4U6SY69_SETVI</name>
<feature type="signal peptide" evidence="1">
    <location>
        <begin position="1"/>
        <end position="19"/>
    </location>
</feature>
<evidence type="ECO:0000313" key="2">
    <source>
        <dbReference type="EMBL" id="TKV93058.1"/>
    </source>
</evidence>
<dbReference type="EMBL" id="CM016560">
    <property type="protein sequence ID" value="TKV93058.1"/>
    <property type="molecule type" value="Genomic_DNA"/>
</dbReference>
<reference evidence="2" key="1">
    <citation type="submission" date="2019-03" db="EMBL/GenBank/DDBJ databases">
        <title>WGS assembly of Setaria viridis.</title>
        <authorList>
            <person name="Huang P."/>
            <person name="Jenkins J."/>
            <person name="Grimwood J."/>
            <person name="Barry K."/>
            <person name="Healey A."/>
            <person name="Mamidi S."/>
            <person name="Sreedasyam A."/>
            <person name="Shu S."/>
            <person name="Feldman M."/>
            <person name="Wu J."/>
            <person name="Yu Y."/>
            <person name="Chen C."/>
            <person name="Johnson J."/>
            <person name="Rokhsar D."/>
            <person name="Baxter I."/>
            <person name="Schmutz J."/>
            <person name="Brutnell T."/>
            <person name="Kellogg E."/>
        </authorList>
    </citation>
    <scope>NUCLEOTIDE SEQUENCE [LARGE SCALE GENOMIC DNA]</scope>
</reference>
<evidence type="ECO:0000256" key="1">
    <source>
        <dbReference type="SAM" id="SignalP"/>
    </source>
</evidence>
<gene>
    <name evidence="2" type="ORF">SEVIR_9G201450v2</name>
</gene>